<evidence type="ECO:0008006" key="4">
    <source>
        <dbReference type="Google" id="ProtNLM"/>
    </source>
</evidence>
<feature type="transmembrane region" description="Helical" evidence="1">
    <location>
        <begin position="64"/>
        <end position="86"/>
    </location>
</feature>
<keyword evidence="1" id="KW-0812">Transmembrane</keyword>
<dbReference type="RefSeq" id="WP_222823715.1">
    <property type="nucleotide sequence ID" value="NZ_JAHWXP010000001.1"/>
</dbReference>
<organism evidence="2 3">
    <name type="scientific">Alteriqipengyuania abyssalis</name>
    <dbReference type="NCBI Taxonomy" id="2860200"/>
    <lineage>
        <taxon>Bacteria</taxon>
        <taxon>Pseudomonadati</taxon>
        <taxon>Pseudomonadota</taxon>
        <taxon>Alphaproteobacteria</taxon>
        <taxon>Sphingomonadales</taxon>
        <taxon>Erythrobacteraceae</taxon>
        <taxon>Alteriqipengyuania</taxon>
    </lineage>
</organism>
<evidence type="ECO:0000313" key="3">
    <source>
        <dbReference type="Proteomes" id="UP000759298"/>
    </source>
</evidence>
<protein>
    <recommendedName>
        <fullName evidence="4">Permease</fullName>
    </recommendedName>
</protein>
<feature type="transmembrane region" description="Helical" evidence="1">
    <location>
        <begin position="93"/>
        <end position="112"/>
    </location>
</feature>
<name>A0ABS7PA97_9SPHN</name>
<evidence type="ECO:0000313" key="2">
    <source>
        <dbReference type="EMBL" id="MBY8335984.1"/>
    </source>
</evidence>
<feature type="transmembrane region" description="Helical" evidence="1">
    <location>
        <begin position="132"/>
        <end position="152"/>
    </location>
</feature>
<feature type="transmembrane region" description="Helical" evidence="1">
    <location>
        <begin position="184"/>
        <end position="207"/>
    </location>
</feature>
<evidence type="ECO:0000256" key="1">
    <source>
        <dbReference type="SAM" id="Phobius"/>
    </source>
</evidence>
<proteinExistence type="predicted"/>
<feature type="transmembrane region" description="Helical" evidence="1">
    <location>
        <begin position="22"/>
        <end position="44"/>
    </location>
</feature>
<keyword evidence="3" id="KW-1185">Reference proteome</keyword>
<comment type="caution">
    <text evidence="2">The sequence shown here is derived from an EMBL/GenBank/DDBJ whole genome shotgun (WGS) entry which is preliminary data.</text>
</comment>
<keyword evidence="1" id="KW-0472">Membrane</keyword>
<dbReference type="EMBL" id="JAHWXP010000001">
    <property type="protein sequence ID" value="MBY8335984.1"/>
    <property type="molecule type" value="Genomic_DNA"/>
</dbReference>
<sequence>MFIGHFAPAFVAAALTPKRPRLALYFIAAQAVDWAFFAFLLLGIEDMRVSPGITAMNPMDLYHMPYTHSLLGSAGFAVGFAVLAWLVTRDRLASVLAGCVVLSHWLLDLLVHRPDLTLAGHPPKLGLGLWNYPSVEMPLELALTFGALAFFLSRTRGPAGPAIVLGVLLLGLQAVNWFGPEPEAVTPAISITAFVAYALATLGAWWLGHTRRAKR</sequence>
<dbReference type="Proteomes" id="UP000759298">
    <property type="component" value="Unassembled WGS sequence"/>
</dbReference>
<feature type="transmembrane region" description="Helical" evidence="1">
    <location>
        <begin position="159"/>
        <end position="178"/>
    </location>
</feature>
<accession>A0ABS7PA97</accession>
<reference evidence="2 3" key="1">
    <citation type="submission" date="2021-07" db="EMBL/GenBank/DDBJ databases">
        <title>Alteriqipengyuania abyssalis NZ-12B nov, sp.nov isolated from deep sea sponge in pacific ocean.</title>
        <authorList>
            <person name="Tareen S."/>
            <person name="Wink J."/>
        </authorList>
    </citation>
    <scope>NUCLEOTIDE SEQUENCE [LARGE SCALE GENOMIC DNA]</scope>
    <source>
        <strain evidence="2 3">NZ-12B</strain>
    </source>
</reference>
<keyword evidence="1" id="KW-1133">Transmembrane helix</keyword>
<gene>
    <name evidence="2" type="ORF">KYN89_02895</name>
</gene>